<dbReference type="AlphaFoldDB" id="T5LT99"/>
<keyword evidence="2" id="KW-1185">Reference proteome</keyword>
<organism evidence="1 2">
    <name type="scientific">Oxalobacter paraformigenes</name>
    <dbReference type="NCBI Taxonomy" id="556268"/>
    <lineage>
        <taxon>Bacteria</taxon>
        <taxon>Pseudomonadati</taxon>
        <taxon>Pseudomonadota</taxon>
        <taxon>Betaproteobacteria</taxon>
        <taxon>Burkholderiales</taxon>
        <taxon>Oxalobacteraceae</taxon>
        <taxon>Oxalobacter</taxon>
    </lineage>
</organism>
<evidence type="ECO:0000313" key="1">
    <source>
        <dbReference type="EMBL" id="EQM95274.1"/>
    </source>
</evidence>
<reference evidence="1" key="1">
    <citation type="submission" date="2011-10" db="EMBL/GenBank/DDBJ databases">
        <title>The Genome Sequence of Oxalobacter formigenes HOxBLS.</title>
        <authorList>
            <consortium name="The Broad Institute Genome Sequencing Platform"/>
            <person name="Earl A."/>
            <person name="Ward D."/>
            <person name="Feldgarden M."/>
            <person name="Gevers D."/>
            <person name="Allison M.J."/>
            <person name="Humphrey S."/>
            <person name="Young S.K."/>
            <person name="Zeng Q."/>
            <person name="Gargeya S."/>
            <person name="Fitzgerald M."/>
            <person name="Haas B."/>
            <person name="Abouelleil A."/>
            <person name="Alvarado L."/>
            <person name="Arachchi H.M."/>
            <person name="Berlin A."/>
            <person name="Brown A."/>
            <person name="Chapman S.B."/>
            <person name="Chen Z."/>
            <person name="Dunbar C."/>
            <person name="Freedman E."/>
            <person name="Gearin G."/>
            <person name="Goldberg J."/>
            <person name="Griggs A."/>
            <person name="Gujja S."/>
            <person name="Heiman D."/>
            <person name="Howarth C."/>
            <person name="Larson L."/>
            <person name="Lui A."/>
            <person name="MacDonald P.J.P."/>
            <person name="Montmayeur A."/>
            <person name="Murphy C."/>
            <person name="Neiman D."/>
            <person name="Pearson M."/>
            <person name="Priest M."/>
            <person name="Roberts A."/>
            <person name="Saif S."/>
            <person name="Shea T."/>
            <person name="Shenoy N."/>
            <person name="Sisk P."/>
            <person name="Stolte C."/>
            <person name="Sykes S."/>
            <person name="Wortman J."/>
            <person name="Nusbaum C."/>
            <person name="Birren B."/>
        </authorList>
    </citation>
    <scope>NUCLEOTIDE SEQUENCE [LARGE SCALE GENOMIC DNA]</scope>
    <source>
        <strain evidence="1">HOxBLS</strain>
    </source>
</reference>
<dbReference type="EMBL" id="ACDP02000010">
    <property type="protein sequence ID" value="EQM95274.1"/>
    <property type="molecule type" value="Genomic_DNA"/>
</dbReference>
<sequence>MSLFSRLSLLAGKRAQAGAGRMGPTIFAGEKRRRGFAGDFVTAEKRNAMKWY</sequence>
<proteinExistence type="predicted"/>
<gene>
    <name evidence="1" type="ORF">OFAG_02168</name>
</gene>
<dbReference type="HOGENOM" id="CLU_3082610_0_0_4"/>
<name>T5LT99_9BURK</name>
<dbReference type="RefSeq" id="WP_020994928.1">
    <property type="nucleotide sequence ID" value="NZ_CABMNL010000001.1"/>
</dbReference>
<comment type="caution">
    <text evidence="1">The sequence shown here is derived from an EMBL/GenBank/DDBJ whole genome shotgun (WGS) entry which is preliminary data.</text>
</comment>
<accession>T5LT99</accession>
<protein>
    <submittedName>
        <fullName evidence="1">Uncharacterized protein</fullName>
    </submittedName>
</protein>
<dbReference type="Proteomes" id="UP000003973">
    <property type="component" value="Unassembled WGS sequence"/>
</dbReference>
<evidence type="ECO:0000313" key="2">
    <source>
        <dbReference type="Proteomes" id="UP000003973"/>
    </source>
</evidence>